<organism evidence="2 3">
    <name type="scientific">Alkaliphilus flagellatus</name>
    <dbReference type="NCBI Taxonomy" id="2841507"/>
    <lineage>
        <taxon>Bacteria</taxon>
        <taxon>Bacillati</taxon>
        <taxon>Bacillota</taxon>
        <taxon>Clostridia</taxon>
        <taxon>Peptostreptococcales</taxon>
        <taxon>Natronincolaceae</taxon>
        <taxon>Alkaliphilus</taxon>
    </lineage>
</organism>
<gene>
    <name evidence="2" type="ORF">KQI88_10665</name>
</gene>
<dbReference type="PROSITE" id="PS51186">
    <property type="entry name" value="GNAT"/>
    <property type="match status" value="1"/>
</dbReference>
<dbReference type="InterPro" id="IPR000182">
    <property type="entry name" value="GNAT_dom"/>
</dbReference>
<reference evidence="2 3" key="1">
    <citation type="submission" date="2021-06" db="EMBL/GenBank/DDBJ databases">
        <authorList>
            <person name="Sun Q."/>
            <person name="Li D."/>
        </authorList>
    </citation>
    <scope>NUCLEOTIDE SEQUENCE [LARGE SCALE GENOMIC DNA]</scope>
    <source>
        <strain evidence="2 3">MSJ-5</strain>
    </source>
</reference>
<accession>A0ABS6G314</accession>
<evidence type="ECO:0000259" key="1">
    <source>
        <dbReference type="PROSITE" id="PS51186"/>
    </source>
</evidence>
<dbReference type="PANTHER" id="PTHR13538">
    <property type="entry name" value="N-ACETYLTRANSFERASE 6"/>
    <property type="match status" value="1"/>
</dbReference>
<dbReference type="PANTHER" id="PTHR13538:SF4">
    <property type="entry name" value="N-ALPHA-ACETYLTRANSFERASE 80"/>
    <property type="match status" value="1"/>
</dbReference>
<dbReference type="InterPro" id="IPR039840">
    <property type="entry name" value="NAA80"/>
</dbReference>
<dbReference type="Proteomes" id="UP000779508">
    <property type="component" value="Unassembled WGS sequence"/>
</dbReference>
<dbReference type="Pfam" id="PF00583">
    <property type="entry name" value="Acetyltransf_1"/>
    <property type="match status" value="1"/>
</dbReference>
<sequence>MIFLLGRLVVYYEHSNGGIKVYIDYLYNHTEHINTVANWIYSEFVVKANGTLSLDKVLEYLANTKLTSFPITLIAVIDDECAGTVSIFENDLKTQRDLTPWLASLYVNPHYRGKGIAKELINKAQQVVKELGFKELYLRTEHTSEYYRRLGWEFVYKTHDEKGQETEVFKIFINN</sequence>
<evidence type="ECO:0000313" key="2">
    <source>
        <dbReference type="EMBL" id="MBU5676880.1"/>
    </source>
</evidence>
<name>A0ABS6G314_9FIRM</name>
<feature type="domain" description="N-acetyltransferase" evidence="1">
    <location>
        <begin position="23"/>
        <end position="174"/>
    </location>
</feature>
<evidence type="ECO:0000313" key="3">
    <source>
        <dbReference type="Proteomes" id="UP000779508"/>
    </source>
</evidence>
<dbReference type="CDD" id="cd04301">
    <property type="entry name" value="NAT_SF"/>
    <property type="match status" value="1"/>
</dbReference>
<proteinExistence type="predicted"/>
<protein>
    <submittedName>
        <fullName evidence="2">GNAT family N-acetyltransferase</fullName>
    </submittedName>
</protein>
<comment type="caution">
    <text evidence="2">The sequence shown here is derived from an EMBL/GenBank/DDBJ whole genome shotgun (WGS) entry which is preliminary data.</text>
</comment>
<dbReference type="EMBL" id="JAHLQK010000004">
    <property type="protein sequence ID" value="MBU5676880.1"/>
    <property type="molecule type" value="Genomic_DNA"/>
</dbReference>
<keyword evidence="3" id="KW-1185">Reference proteome</keyword>